<proteinExistence type="predicted"/>
<organism evidence="2 3">
    <name type="scientific">Stachybotrys chlorohalonatus (strain IBT 40285)</name>
    <dbReference type="NCBI Taxonomy" id="1283841"/>
    <lineage>
        <taxon>Eukaryota</taxon>
        <taxon>Fungi</taxon>
        <taxon>Dikarya</taxon>
        <taxon>Ascomycota</taxon>
        <taxon>Pezizomycotina</taxon>
        <taxon>Sordariomycetes</taxon>
        <taxon>Hypocreomycetidae</taxon>
        <taxon>Hypocreales</taxon>
        <taxon>Stachybotryaceae</taxon>
        <taxon>Stachybotrys</taxon>
    </lineage>
</organism>
<dbReference type="HOGENOM" id="CLU_2499350_0_0_1"/>
<sequence length="86" mass="8911">MVGRSRPLGMSGPRPAPFPDSGPPVDENDLEANDEEEVAAAAVAGDNENEDDDEDDGASKEEGLVPIDPAAGPTFRSSDGNESELD</sequence>
<feature type="compositionally biased region" description="Acidic residues" evidence="1">
    <location>
        <begin position="26"/>
        <end position="38"/>
    </location>
</feature>
<reference evidence="2 3" key="1">
    <citation type="journal article" date="2014" name="BMC Genomics">
        <title>Comparative genome sequencing reveals chemotype-specific gene clusters in the toxigenic black mold Stachybotrys.</title>
        <authorList>
            <person name="Semeiks J."/>
            <person name="Borek D."/>
            <person name="Otwinowski Z."/>
            <person name="Grishin N.V."/>
        </authorList>
    </citation>
    <scope>NUCLEOTIDE SEQUENCE [LARGE SCALE GENOMIC DNA]</scope>
    <source>
        <strain evidence="2 3">IBT 40285</strain>
    </source>
</reference>
<accession>A0A084Q919</accession>
<dbReference type="EMBL" id="KL660923">
    <property type="protein sequence ID" value="KFA60454.1"/>
    <property type="molecule type" value="Genomic_DNA"/>
</dbReference>
<name>A0A084Q919_STAC4</name>
<dbReference type="InParanoid" id="A0A084Q919"/>
<evidence type="ECO:0000313" key="2">
    <source>
        <dbReference type="EMBL" id="KFA60454.1"/>
    </source>
</evidence>
<evidence type="ECO:0000256" key="1">
    <source>
        <dbReference type="SAM" id="MobiDB-lite"/>
    </source>
</evidence>
<evidence type="ECO:0000313" key="3">
    <source>
        <dbReference type="Proteomes" id="UP000028524"/>
    </source>
</evidence>
<dbReference type="AlphaFoldDB" id="A0A084Q919"/>
<protein>
    <submittedName>
        <fullName evidence="2">Uncharacterized protein</fullName>
    </submittedName>
</protein>
<keyword evidence="3" id="KW-1185">Reference proteome</keyword>
<feature type="compositionally biased region" description="Acidic residues" evidence="1">
    <location>
        <begin position="47"/>
        <end position="56"/>
    </location>
</feature>
<feature type="region of interest" description="Disordered" evidence="1">
    <location>
        <begin position="1"/>
        <end position="86"/>
    </location>
</feature>
<gene>
    <name evidence="2" type="ORF">S40285_10600</name>
</gene>
<dbReference type="Proteomes" id="UP000028524">
    <property type="component" value="Unassembled WGS sequence"/>
</dbReference>